<dbReference type="PROSITE" id="PS01124">
    <property type="entry name" value="HTH_ARAC_FAMILY_2"/>
    <property type="match status" value="1"/>
</dbReference>
<dbReference type="InterPro" id="IPR018060">
    <property type="entry name" value="HTH_AraC"/>
</dbReference>
<reference evidence="5" key="1">
    <citation type="submission" date="2020-02" db="EMBL/GenBank/DDBJ databases">
        <authorList>
            <person name="Meier V. D."/>
        </authorList>
    </citation>
    <scope>NUCLEOTIDE SEQUENCE</scope>
    <source>
        <strain evidence="5">AVDCRST_MAG03</strain>
    </source>
</reference>
<dbReference type="EMBL" id="CADCUT010000145">
    <property type="protein sequence ID" value="CAA9417902.1"/>
    <property type="molecule type" value="Genomic_DNA"/>
</dbReference>
<dbReference type="PANTHER" id="PTHR46796:SF6">
    <property type="entry name" value="ARAC SUBFAMILY"/>
    <property type="match status" value="1"/>
</dbReference>
<keyword evidence="2" id="KW-0238">DNA-binding</keyword>
<sequence>MGTRHDVHPGSSPVSLREAGPDGIAFQSDLASFGGVEVRRHLFPPGEAEVAGFGGHLVTLHLGNPTRGLFRQGEISAEVTEGRDNVMVVPAGVPAYQALFDPSEAANVLLDARLLGRLVEEGAGGDPGRVEVIGSFGDRDPRAAGIMRAFLLELESGGRAGGALYVGALAQELAVHLLRYHSSLGRRGARHLARRETVGLSKKELGTAVDFIEGNLSRDFSLSEVAGAVGLSTHHFARLFRLSTGLAPHQYAVRRRAERARDLLLGGSPPGLAAMEAGFYDQSHLGRHFKRLFGTTPKRALEESAKTGKNVL</sequence>
<dbReference type="SMART" id="SM00342">
    <property type="entry name" value="HTH_ARAC"/>
    <property type="match status" value="1"/>
</dbReference>
<dbReference type="InterPro" id="IPR009057">
    <property type="entry name" value="Homeodomain-like_sf"/>
</dbReference>
<evidence type="ECO:0000313" key="5">
    <source>
        <dbReference type="EMBL" id="CAA9417902.1"/>
    </source>
</evidence>
<feature type="domain" description="HTH araC/xylS-type" evidence="4">
    <location>
        <begin position="206"/>
        <end position="303"/>
    </location>
</feature>
<dbReference type="SUPFAM" id="SSF46689">
    <property type="entry name" value="Homeodomain-like"/>
    <property type="match status" value="2"/>
</dbReference>
<accession>A0A6J4PNT9</accession>
<dbReference type="InterPro" id="IPR050204">
    <property type="entry name" value="AraC_XylS_family_regulators"/>
</dbReference>
<protein>
    <recommendedName>
        <fullName evidence="4">HTH araC/xylS-type domain-containing protein</fullName>
    </recommendedName>
</protein>
<keyword evidence="3" id="KW-0804">Transcription</keyword>
<organism evidence="5">
    <name type="scientific">uncultured Rubrobacteraceae bacterium</name>
    <dbReference type="NCBI Taxonomy" id="349277"/>
    <lineage>
        <taxon>Bacteria</taxon>
        <taxon>Bacillati</taxon>
        <taxon>Actinomycetota</taxon>
        <taxon>Rubrobacteria</taxon>
        <taxon>Rubrobacterales</taxon>
        <taxon>Rubrobacteraceae</taxon>
        <taxon>environmental samples</taxon>
    </lineage>
</organism>
<evidence type="ECO:0000256" key="3">
    <source>
        <dbReference type="ARBA" id="ARBA00023163"/>
    </source>
</evidence>
<evidence type="ECO:0000259" key="4">
    <source>
        <dbReference type="PROSITE" id="PS01124"/>
    </source>
</evidence>
<dbReference type="GO" id="GO:0003700">
    <property type="term" value="F:DNA-binding transcription factor activity"/>
    <property type="evidence" value="ECO:0007669"/>
    <property type="project" value="InterPro"/>
</dbReference>
<proteinExistence type="predicted"/>
<evidence type="ECO:0000256" key="2">
    <source>
        <dbReference type="ARBA" id="ARBA00023125"/>
    </source>
</evidence>
<name>A0A6J4PNT9_9ACTN</name>
<dbReference type="PANTHER" id="PTHR46796">
    <property type="entry name" value="HTH-TYPE TRANSCRIPTIONAL ACTIVATOR RHAS-RELATED"/>
    <property type="match status" value="1"/>
</dbReference>
<keyword evidence="1" id="KW-0805">Transcription regulation</keyword>
<dbReference type="AlphaFoldDB" id="A0A6J4PNT9"/>
<dbReference type="GO" id="GO:0043565">
    <property type="term" value="F:sequence-specific DNA binding"/>
    <property type="evidence" value="ECO:0007669"/>
    <property type="project" value="InterPro"/>
</dbReference>
<dbReference type="Gene3D" id="1.10.10.60">
    <property type="entry name" value="Homeodomain-like"/>
    <property type="match status" value="1"/>
</dbReference>
<dbReference type="Pfam" id="PF12833">
    <property type="entry name" value="HTH_18"/>
    <property type="match status" value="1"/>
</dbReference>
<evidence type="ECO:0000256" key="1">
    <source>
        <dbReference type="ARBA" id="ARBA00023015"/>
    </source>
</evidence>
<gene>
    <name evidence="5" type="ORF">AVDCRST_MAG03-2331</name>
</gene>